<dbReference type="CDD" id="cd08023">
    <property type="entry name" value="GH16_laminarinase_like"/>
    <property type="match status" value="1"/>
</dbReference>
<keyword evidence="5" id="KW-1185">Reference proteome</keyword>
<dbReference type="PANTHER" id="PTHR10963">
    <property type="entry name" value="GLYCOSYL HYDROLASE-RELATED"/>
    <property type="match status" value="1"/>
</dbReference>
<feature type="domain" description="GH16" evidence="3">
    <location>
        <begin position="27"/>
        <end position="140"/>
    </location>
</feature>
<sequence>MYKLFILITLSCSIYLSNGEWVLEWQDEFDGNTVNLDNWAYSDMCEGKTPSQPWGNHELQCYANDKNNVRVEKGNLVLTATPLNTPQREHNYTSGKLIGKKGFTYGKFEMRGRVPKGKHLWPAFWMLPKDFVYGSTFAAS</sequence>
<dbReference type="Proteomes" id="UP000728032">
    <property type="component" value="Unassembled WGS sequence"/>
</dbReference>
<evidence type="ECO:0000313" key="5">
    <source>
        <dbReference type="Proteomes" id="UP000728032"/>
    </source>
</evidence>
<gene>
    <name evidence="4" type="ORF">ONB1V03_LOCUS19534</name>
</gene>
<feature type="non-terminal residue" evidence="4">
    <location>
        <position position="1"/>
    </location>
</feature>
<dbReference type="AlphaFoldDB" id="A0A7R9MMD8"/>
<dbReference type="PANTHER" id="PTHR10963:SF55">
    <property type="entry name" value="GLYCOSIDE HYDROLASE FAMILY 16 PROTEIN"/>
    <property type="match status" value="1"/>
</dbReference>
<proteinExistence type="inferred from homology"/>
<evidence type="ECO:0000259" key="3">
    <source>
        <dbReference type="PROSITE" id="PS51762"/>
    </source>
</evidence>
<dbReference type="GO" id="GO:0004553">
    <property type="term" value="F:hydrolase activity, hydrolyzing O-glycosyl compounds"/>
    <property type="evidence" value="ECO:0007669"/>
    <property type="project" value="InterPro"/>
</dbReference>
<dbReference type="SUPFAM" id="SSF49899">
    <property type="entry name" value="Concanavalin A-like lectins/glucanases"/>
    <property type="match status" value="1"/>
</dbReference>
<dbReference type="OrthoDB" id="4781at2759"/>
<dbReference type="EMBL" id="OC945014">
    <property type="protein sequence ID" value="CAD7662974.1"/>
    <property type="molecule type" value="Genomic_DNA"/>
</dbReference>
<feature type="signal peptide" evidence="2">
    <location>
        <begin position="1"/>
        <end position="19"/>
    </location>
</feature>
<dbReference type="Gene3D" id="2.60.120.200">
    <property type="match status" value="1"/>
</dbReference>
<reference evidence="4" key="1">
    <citation type="submission" date="2020-11" db="EMBL/GenBank/DDBJ databases">
        <authorList>
            <person name="Tran Van P."/>
        </authorList>
    </citation>
    <scope>NUCLEOTIDE SEQUENCE</scope>
</reference>
<dbReference type="InterPro" id="IPR013320">
    <property type="entry name" value="ConA-like_dom_sf"/>
</dbReference>
<name>A0A7R9MMD8_9ACAR</name>
<dbReference type="PROSITE" id="PS51762">
    <property type="entry name" value="GH16_2"/>
    <property type="match status" value="1"/>
</dbReference>
<protein>
    <recommendedName>
        <fullName evidence="3">GH16 domain-containing protein</fullName>
    </recommendedName>
</protein>
<organism evidence="4">
    <name type="scientific">Oppiella nova</name>
    <dbReference type="NCBI Taxonomy" id="334625"/>
    <lineage>
        <taxon>Eukaryota</taxon>
        <taxon>Metazoa</taxon>
        <taxon>Ecdysozoa</taxon>
        <taxon>Arthropoda</taxon>
        <taxon>Chelicerata</taxon>
        <taxon>Arachnida</taxon>
        <taxon>Acari</taxon>
        <taxon>Acariformes</taxon>
        <taxon>Sarcoptiformes</taxon>
        <taxon>Oribatida</taxon>
        <taxon>Brachypylina</taxon>
        <taxon>Oppioidea</taxon>
        <taxon>Oppiidae</taxon>
        <taxon>Oppiella</taxon>
    </lineage>
</organism>
<feature type="chain" id="PRO_5035592489" description="GH16 domain-containing protein" evidence="2">
    <location>
        <begin position="20"/>
        <end position="140"/>
    </location>
</feature>
<dbReference type="InterPro" id="IPR050546">
    <property type="entry name" value="Glycosyl_Hydrlase_16"/>
</dbReference>
<dbReference type="GO" id="GO:0005975">
    <property type="term" value="P:carbohydrate metabolic process"/>
    <property type="evidence" value="ECO:0007669"/>
    <property type="project" value="InterPro"/>
</dbReference>
<keyword evidence="2" id="KW-0732">Signal</keyword>
<dbReference type="InterPro" id="IPR000757">
    <property type="entry name" value="Beta-glucanase-like"/>
</dbReference>
<dbReference type="EMBL" id="CAJPVJ010030189">
    <property type="protein sequence ID" value="CAG2180111.1"/>
    <property type="molecule type" value="Genomic_DNA"/>
</dbReference>
<evidence type="ECO:0000256" key="2">
    <source>
        <dbReference type="SAM" id="SignalP"/>
    </source>
</evidence>
<evidence type="ECO:0000256" key="1">
    <source>
        <dbReference type="ARBA" id="ARBA00006865"/>
    </source>
</evidence>
<accession>A0A7R9MMD8</accession>
<comment type="similarity">
    <text evidence="1">Belongs to the glycosyl hydrolase 16 family.</text>
</comment>
<evidence type="ECO:0000313" key="4">
    <source>
        <dbReference type="EMBL" id="CAD7662974.1"/>
    </source>
</evidence>